<evidence type="ECO:0000259" key="5">
    <source>
        <dbReference type="PROSITE" id="PS50931"/>
    </source>
</evidence>
<organism evidence="6 7">
    <name type="scientific">Roseovarius nubinhibens</name>
    <dbReference type="NCBI Taxonomy" id="314263"/>
    <lineage>
        <taxon>Bacteria</taxon>
        <taxon>Pseudomonadati</taxon>
        <taxon>Pseudomonadota</taxon>
        <taxon>Alphaproteobacteria</taxon>
        <taxon>Rhodobacterales</taxon>
        <taxon>Roseobacteraceae</taxon>
        <taxon>Roseovarius</taxon>
    </lineage>
</organism>
<reference evidence="6 7" key="1">
    <citation type="journal article" date="2018" name="Nat. Biotechnol.">
        <title>A standardized bacterial taxonomy based on genome phylogeny substantially revises the tree of life.</title>
        <authorList>
            <person name="Parks D.H."/>
            <person name="Chuvochina M."/>
            <person name="Waite D.W."/>
            <person name="Rinke C."/>
            <person name="Skarshewski A."/>
            <person name="Chaumeil P.A."/>
            <person name="Hugenholtz P."/>
        </authorList>
    </citation>
    <scope>NUCLEOTIDE SEQUENCE [LARGE SCALE GENOMIC DNA]</scope>
    <source>
        <strain evidence="6">UBA9169</strain>
    </source>
</reference>
<comment type="similarity">
    <text evidence="1">Belongs to the LysR transcriptional regulatory family.</text>
</comment>
<name>A0A348W9A5_9RHOB</name>
<evidence type="ECO:0000256" key="1">
    <source>
        <dbReference type="ARBA" id="ARBA00009437"/>
    </source>
</evidence>
<evidence type="ECO:0000313" key="7">
    <source>
        <dbReference type="Proteomes" id="UP000264719"/>
    </source>
</evidence>
<keyword evidence="4" id="KW-0804">Transcription</keyword>
<evidence type="ECO:0000256" key="3">
    <source>
        <dbReference type="ARBA" id="ARBA00023125"/>
    </source>
</evidence>
<evidence type="ECO:0000256" key="4">
    <source>
        <dbReference type="ARBA" id="ARBA00023163"/>
    </source>
</evidence>
<dbReference type="Gene3D" id="3.40.190.290">
    <property type="match status" value="1"/>
</dbReference>
<dbReference type="AlphaFoldDB" id="A0A348W9A5"/>
<accession>A0A348W9A5</accession>
<dbReference type="FunFam" id="1.10.10.10:FF:000001">
    <property type="entry name" value="LysR family transcriptional regulator"/>
    <property type="match status" value="1"/>
</dbReference>
<dbReference type="PROSITE" id="PS50931">
    <property type="entry name" value="HTH_LYSR"/>
    <property type="match status" value="1"/>
</dbReference>
<keyword evidence="2" id="KW-0805">Transcription regulation</keyword>
<dbReference type="InterPro" id="IPR000847">
    <property type="entry name" value="LysR_HTH_N"/>
</dbReference>
<dbReference type="SUPFAM" id="SSF46785">
    <property type="entry name" value="Winged helix' DNA-binding domain"/>
    <property type="match status" value="1"/>
</dbReference>
<dbReference type="EMBL" id="DMVW01000045">
    <property type="protein sequence ID" value="HAR51117.1"/>
    <property type="molecule type" value="Genomic_DNA"/>
</dbReference>
<dbReference type="Pfam" id="PF00126">
    <property type="entry name" value="HTH_1"/>
    <property type="match status" value="1"/>
</dbReference>
<dbReference type="PANTHER" id="PTHR30537">
    <property type="entry name" value="HTH-TYPE TRANSCRIPTIONAL REGULATOR"/>
    <property type="match status" value="1"/>
</dbReference>
<feature type="domain" description="HTH lysR-type" evidence="5">
    <location>
        <begin position="1"/>
        <end position="58"/>
    </location>
</feature>
<sequence>MNLLQIETFLEVARSGSFIAASRRLSLPSSTVSARIKAMEDRMGVTLFRRTTRKVALTSDGQHVFEVYSQAFEILSSLEPQGAAGALSGPIRLTAPIDFPMSHLAEALTRFSDRHPAVTFDVLVTDAVLDFVEDNIDIALRGRAPGADNLICRKIAAEPLGLFASPGFLAAHRAQIEQGSLAGLVLFDPLEQASALGEAARDSLRPTLRTTNMELSKVMALHSRGIALIGQALCHTELQTGALQPLPEVFPLPEVPIYLVMPSKRLLPPRVRAFVDHLVGDARHA</sequence>
<dbReference type="CDD" id="cd08422">
    <property type="entry name" value="PBP2_CrgA_like"/>
    <property type="match status" value="1"/>
</dbReference>
<protein>
    <recommendedName>
        <fullName evidence="5">HTH lysR-type domain-containing protein</fullName>
    </recommendedName>
</protein>
<dbReference type="InterPro" id="IPR058163">
    <property type="entry name" value="LysR-type_TF_proteobact-type"/>
</dbReference>
<evidence type="ECO:0000256" key="2">
    <source>
        <dbReference type="ARBA" id="ARBA00023015"/>
    </source>
</evidence>
<comment type="caution">
    <text evidence="6">The sequence shown here is derived from an EMBL/GenBank/DDBJ whole genome shotgun (WGS) entry which is preliminary data.</text>
</comment>
<dbReference type="Pfam" id="PF03466">
    <property type="entry name" value="LysR_substrate"/>
    <property type="match status" value="1"/>
</dbReference>
<dbReference type="GO" id="GO:0003677">
    <property type="term" value="F:DNA binding"/>
    <property type="evidence" value="ECO:0007669"/>
    <property type="project" value="UniProtKB-KW"/>
</dbReference>
<keyword evidence="3" id="KW-0238">DNA-binding</keyword>
<dbReference type="RefSeq" id="WP_339854107.1">
    <property type="nucleotide sequence ID" value="NZ_CAXAXR010000007.1"/>
</dbReference>
<dbReference type="PANTHER" id="PTHR30537:SF5">
    <property type="entry name" value="HTH-TYPE TRANSCRIPTIONAL ACTIVATOR TTDR-RELATED"/>
    <property type="match status" value="1"/>
</dbReference>
<dbReference type="InterPro" id="IPR036390">
    <property type="entry name" value="WH_DNA-bd_sf"/>
</dbReference>
<dbReference type="GO" id="GO:0003700">
    <property type="term" value="F:DNA-binding transcription factor activity"/>
    <property type="evidence" value="ECO:0007669"/>
    <property type="project" value="InterPro"/>
</dbReference>
<dbReference type="Gene3D" id="1.10.10.10">
    <property type="entry name" value="Winged helix-like DNA-binding domain superfamily/Winged helix DNA-binding domain"/>
    <property type="match status" value="1"/>
</dbReference>
<proteinExistence type="inferred from homology"/>
<dbReference type="SUPFAM" id="SSF53850">
    <property type="entry name" value="Periplasmic binding protein-like II"/>
    <property type="match status" value="1"/>
</dbReference>
<dbReference type="InterPro" id="IPR005119">
    <property type="entry name" value="LysR_subst-bd"/>
</dbReference>
<dbReference type="InterPro" id="IPR036388">
    <property type="entry name" value="WH-like_DNA-bd_sf"/>
</dbReference>
<gene>
    <name evidence="6" type="ORF">DCS45_04455</name>
</gene>
<dbReference type="Proteomes" id="UP000264719">
    <property type="component" value="Unassembled WGS sequence"/>
</dbReference>
<evidence type="ECO:0000313" key="6">
    <source>
        <dbReference type="EMBL" id="HAR51117.1"/>
    </source>
</evidence>